<keyword evidence="3" id="KW-1185">Reference proteome</keyword>
<evidence type="ECO:0008006" key="4">
    <source>
        <dbReference type="Google" id="ProtNLM"/>
    </source>
</evidence>
<proteinExistence type="predicted"/>
<feature type="transmembrane region" description="Helical" evidence="1">
    <location>
        <begin position="42"/>
        <end position="59"/>
    </location>
</feature>
<keyword evidence="1" id="KW-1133">Transmembrane helix</keyword>
<reference evidence="3" key="1">
    <citation type="journal article" date="2019" name="Int. J. Syst. Evol. Microbiol.">
        <title>The Global Catalogue of Microorganisms (GCM) 10K type strain sequencing project: providing services to taxonomists for standard genome sequencing and annotation.</title>
        <authorList>
            <consortium name="The Broad Institute Genomics Platform"/>
            <consortium name="The Broad Institute Genome Sequencing Center for Infectious Disease"/>
            <person name="Wu L."/>
            <person name="Ma J."/>
        </authorList>
    </citation>
    <scope>NUCLEOTIDE SEQUENCE [LARGE SCALE GENOMIC DNA]</scope>
    <source>
        <strain evidence="3">KCTC 33792</strain>
    </source>
</reference>
<sequence length="69" mass="7142">MANLKRKNLKKLATPVAAIVGMAAAAFFGLDETAVNDAVEGLIYSVLTVLGVFGVFANNDKGGDNGDEK</sequence>
<dbReference type="RefSeq" id="WP_380711892.1">
    <property type="nucleotide sequence ID" value="NZ_JBHUML010000002.1"/>
</dbReference>
<gene>
    <name evidence="2" type="ORF">ACFSUB_03995</name>
</gene>
<evidence type="ECO:0000256" key="1">
    <source>
        <dbReference type="SAM" id="Phobius"/>
    </source>
</evidence>
<name>A0ABW5T153_9BACI</name>
<dbReference type="Proteomes" id="UP001597520">
    <property type="component" value="Unassembled WGS sequence"/>
</dbReference>
<dbReference type="EMBL" id="JBHUML010000002">
    <property type="protein sequence ID" value="MFD2704615.1"/>
    <property type="molecule type" value="Genomic_DNA"/>
</dbReference>
<keyword evidence="1" id="KW-0472">Membrane</keyword>
<feature type="transmembrane region" description="Helical" evidence="1">
    <location>
        <begin position="12"/>
        <end position="30"/>
    </location>
</feature>
<keyword evidence="1" id="KW-0812">Transmembrane</keyword>
<evidence type="ECO:0000313" key="3">
    <source>
        <dbReference type="Proteomes" id="UP001597520"/>
    </source>
</evidence>
<evidence type="ECO:0000313" key="2">
    <source>
        <dbReference type="EMBL" id="MFD2704615.1"/>
    </source>
</evidence>
<protein>
    <recommendedName>
        <fullName evidence="4">Holin</fullName>
    </recommendedName>
</protein>
<organism evidence="2 3">
    <name type="scientific">Salibacterium lacus</name>
    <dbReference type="NCBI Taxonomy" id="1898109"/>
    <lineage>
        <taxon>Bacteria</taxon>
        <taxon>Bacillati</taxon>
        <taxon>Bacillota</taxon>
        <taxon>Bacilli</taxon>
        <taxon>Bacillales</taxon>
        <taxon>Bacillaceae</taxon>
    </lineage>
</organism>
<comment type="caution">
    <text evidence="2">The sequence shown here is derived from an EMBL/GenBank/DDBJ whole genome shotgun (WGS) entry which is preliminary data.</text>
</comment>
<accession>A0ABW5T153</accession>